<evidence type="ECO:0000256" key="4">
    <source>
        <dbReference type="ARBA" id="ARBA00022631"/>
    </source>
</evidence>
<dbReference type="PANTHER" id="PTHR43466">
    <property type="entry name" value="2-OXO-4-HYDROXY-4-CARBOXY-5-UREIDOIMIDAZOLINE DECARBOXYLASE-RELATED"/>
    <property type="match status" value="1"/>
</dbReference>
<dbReference type="GO" id="GO:0005777">
    <property type="term" value="C:peroxisome"/>
    <property type="evidence" value="ECO:0007669"/>
    <property type="project" value="TreeGrafter"/>
</dbReference>
<evidence type="ECO:0000313" key="8">
    <source>
        <dbReference type="EMBL" id="SVD40976.1"/>
    </source>
</evidence>
<evidence type="ECO:0000256" key="6">
    <source>
        <dbReference type="ARBA" id="ARBA00023239"/>
    </source>
</evidence>
<dbReference type="Gene3D" id="1.10.3330.10">
    <property type="entry name" value="Oxo-4-hydroxy-4-carboxy-5-ureidoimidazoline decarboxylase"/>
    <property type="match status" value="1"/>
</dbReference>
<dbReference type="InterPro" id="IPR036778">
    <property type="entry name" value="OHCU_decarboxylase_sf"/>
</dbReference>
<dbReference type="InterPro" id="IPR018020">
    <property type="entry name" value="OHCU_decarboxylase"/>
</dbReference>
<proteinExistence type="predicted"/>
<dbReference type="NCBIfam" id="TIGR03164">
    <property type="entry name" value="UHCUDC"/>
    <property type="match status" value="1"/>
</dbReference>
<evidence type="ECO:0000256" key="1">
    <source>
        <dbReference type="ARBA" id="ARBA00001163"/>
    </source>
</evidence>
<dbReference type="UniPathway" id="UPA00394">
    <property type="reaction ID" value="UER00652"/>
</dbReference>
<evidence type="ECO:0000256" key="2">
    <source>
        <dbReference type="ARBA" id="ARBA00004754"/>
    </source>
</evidence>
<feature type="non-terminal residue" evidence="8">
    <location>
        <position position="159"/>
    </location>
</feature>
<dbReference type="InterPro" id="IPR017580">
    <property type="entry name" value="OHCU_decarboxylase-1"/>
</dbReference>
<name>A0A382V343_9ZZZZ</name>
<dbReference type="EC" id="4.1.1.97" evidence="3"/>
<evidence type="ECO:0000256" key="5">
    <source>
        <dbReference type="ARBA" id="ARBA00022793"/>
    </source>
</evidence>
<dbReference type="Pfam" id="PF09349">
    <property type="entry name" value="OHCU_decarbox"/>
    <property type="match status" value="1"/>
</dbReference>
<dbReference type="GO" id="GO:0051997">
    <property type="term" value="F:2-oxo-4-hydroxy-4-carboxy-5-ureidoimidazoline decarboxylase activity"/>
    <property type="evidence" value="ECO:0007669"/>
    <property type="project" value="UniProtKB-EC"/>
</dbReference>
<dbReference type="PANTHER" id="PTHR43466:SF1">
    <property type="entry name" value="2-OXO-4-HYDROXY-4-CARBOXY-5-UREIDOIMIDAZOLINE DECARBOXYLASE-RELATED"/>
    <property type="match status" value="1"/>
</dbReference>
<dbReference type="GO" id="GO:0019628">
    <property type="term" value="P:urate catabolic process"/>
    <property type="evidence" value="ECO:0007669"/>
    <property type="project" value="UniProtKB-UniPathway"/>
</dbReference>
<dbReference type="GO" id="GO:0006144">
    <property type="term" value="P:purine nucleobase metabolic process"/>
    <property type="evidence" value="ECO:0007669"/>
    <property type="project" value="UniProtKB-KW"/>
</dbReference>
<keyword evidence="6" id="KW-0456">Lyase</keyword>
<sequence length="159" mass="18786">MNSIDKVNKLSKSDFISIFGNVFEKTEWIAQKSYDSKPYKNFEELFSKMMEVFENSNKENHIKILNAHPDLAVEKKLTKDSKNEQKNASLNQCTDEEFIEFKKLNEEYKKKFGFPFIIAVKGKNKEEILNSFRQRITNNINLEFEEAKKQVKKIASFRL</sequence>
<dbReference type="SUPFAM" id="SSF158694">
    <property type="entry name" value="UraD-Like"/>
    <property type="match status" value="1"/>
</dbReference>
<evidence type="ECO:0000256" key="3">
    <source>
        <dbReference type="ARBA" id="ARBA00012257"/>
    </source>
</evidence>
<evidence type="ECO:0000259" key="7">
    <source>
        <dbReference type="Pfam" id="PF09349"/>
    </source>
</evidence>
<organism evidence="8">
    <name type="scientific">marine metagenome</name>
    <dbReference type="NCBI Taxonomy" id="408172"/>
    <lineage>
        <taxon>unclassified sequences</taxon>
        <taxon>metagenomes</taxon>
        <taxon>ecological metagenomes</taxon>
    </lineage>
</organism>
<comment type="pathway">
    <text evidence="2">Purine metabolism; urate degradation; (S)-allantoin from urate: step 3/3.</text>
</comment>
<protein>
    <recommendedName>
        <fullName evidence="3">2-oxo-4-hydroxy-4-carboxy-5-ureidoimidazoline decarboxylase</fullName>
        <ecNumber evidence="3">4.1.1.97</ecNumber>
    </recommendedName>
</protein>
<dbReference type="AlphaFoldDB" id="A0A382V343"/>
<comment type="catalytic activity">
    <reaction evidence="1">
        <text>5-hydroxy-2-oxo-4-ureido-2,5-dihydro-1H-imidazole-5-carboxylate + H(+) = (S)-allantoin + CO2</text>
        <dbReference type="Rhea" id="RHEA:26301"/>
        <dbReference type="ChEBI" id="CHEBI:15378"/>
        <dbReference type="ChEBI" id="CHEBI:15678"/>
        <dbReference type="ChEBI" id="CHEBI:16526"/>
        <dbReference type="ChEBI" id="CHEBI:58639"/>
        <dbReference type="EC" id="4.1.1.97"/>
    </reaction>
</comment>
<feature type="domain" description="Oxo-4-hydroxy-4-carboxy-5-ureidoimidazoline decarboxylase" evidence="7">
    <location>
        <begin position="8"/>
        <end position="159"/>
    </location>
</feature>
<keyword evidence="5" id="KW-0210">Decarboxylase</keyword>
<dbReference type="EMBL" id="UINC01148847">
    <property type="protein sequence ID" value="SVD40976.1"/>
    <property type="molecule type" value="Genomic_DNA"/>
</dbReference>
<dbReference type="GO" id="GO:0000255">
    <property type="term" value="P:allantoin metabolic process"/>
    <property type="evidence" value="ECO:0007669"/>
    <property type="project" value="InterPro"/>
</dbReference>
<keyword evidence="4" id="KW-0659">Purine metabolism</keyword>
<accession>A0A382V343</accession>
<gene>
    <name evidence="8" type="ORF">METZ01_LOCUS393830</name>
</gene>
<reference evidence="8" key="1">
    <citation type="submission" date="2018-05" db="EMBL/GenBank/DDBJ databases">
        <authorList>
            <person name="Lanie J.A."/>
            <person name="Ng W.-L."/>
            <person name="Kazmierczak K.M."/>
            <person name="Andrzejewski T.M."/>
            <person name="Davidsen T.M."/>
            <person name="Wayne K.J."/>
            <person name="Tettelin H."/>
            <person name="Glass J.I."/>
            <person name="Rusch D."/>
            <person name="Podicherti R."/>
            <person name="Tsui H.-C.T."/>
            <person name="Winkler M.E."/>
        </authorList>
    </citation>
    <scope>NUCLEOTIDE SEQUENCE</scope>
</reference>